<sequence length="378" mass="39000">MGITNKLAGQKIVVIGGSSGIGFGAAAAFVAVGAHVTIISSSQEHVDDAVKRLSKVEVEIKSAASASVRGVVADVRDEDAFTATLRQLAPVDHVVFSAVDKIIRGPLADTNLDDAKHLFGVKFWGSIVLGKALVKYDIVRPGGSLTLTSGAAAYIATPGAVLGGALNSGVINLTQGLAVELASTGVSDANKHGKKVRVNTVVPGLVQTELWDKLGKSKEEQDKIFKDAAGKLSVGFVATPDEIAEAYLYAVRADYANGTVILIDGGGTHTNSVNRAGIAVPLRSDAATPTNAPVKLPCSWWPPHSSDTIDASYTGPTLVSSLLVSAVAYQNCSSLPPRTVSASRTSPLAGSRTGALSAGRSRLPSGYDISDDMIISSR</sequence>
<dbReference type="InterPro" id="IPR051122">
    <property type="entry name" value="SDR_DHRS6-like"/>
</dbReference>
<dbReference type="InterPro" id="IPR057571">
    <property type="entry name" value="SDR_PhqE-like"/>
</dbReference>
<dbReference type="PANTHER" id="PTHR43477">
    <property type="entry name" value="DIHYDROANTICAPSIN 7-DEHYDROGENASE"/>
    <property type="match status" value="1"/>
</dbReference>
<evidence type="ECO:0000256" key="4">
    <source>
        <dbReference type="SAM" id="MobiDB-lite"/>
    </source>
</evidence>
<feature type="transmembrane region" description="Helical" evidence="5">
    <location>
        <begin position="12"/>
        <end position="34"/>
    </location>
</feature>
<dbReference type="EMBL" id="KE148152">
    <property type="protein sequence ID" value="EPE06902.1"/>
    <property type="molecule type" value="Genomic_DNA"/>
</dbReference>
<keyword evidence="7" id="KW-1185">Reference proteome</keyword>
<reference evidence="6 7" key="1">
    <citation type="journal article" date="2013" name="BMC Genomics">
        <title>The genome and transcriptome of the pine saprophyte Ophiostoma piceae, and a comparison with the bark beetle-associated pine pathogen Grosmannia clavigera.</title>
        <authorList>
            <person name="Haridas S."/>
            <person name="Wang Y."/>
            <person name="Lim L."/>
            <person name="Massoumi Alamouti S."/>
            <person name="Jackman S."/>
            <person name="Docking R."/>
            <person name="Robertson G."/>
            <person name="Birol I."/>
            <person name="Bohlmann J."/>
            <person name="Breuil C."/>
        </authorList>
    </citation>
    <scope>NUCLEOTIDE SEQUENCE [LARGE SCALE GENOMIC DNA]</scope>
    <source>
        <strain evidence="6 7">UAMH 11346</strain>
    </source>
</reference>
<evidence type="ECO:0000256" key="3">
    <source>
        <dbReference type="ARBA" id="ARBA00023002"/>
    </source>
</evidence>
<name>S3C2B0_OPHP1</name>
<comment type="similarity">
    <text evidence="1">Belongs to the short-chain dehydrogenases/reductases (SDR) family.</text>
</comment>
<dbReference type="OrthoDB" id="294295at2759"/>
<dbReference type="OMA" id="VKFWGSV"/>
<organism evidence="6 7">
    <name type="scientific">Ophiostoma piceae (strain UAMH 11346)</name>
    <name type="common">Sap stain fungus</name>
    <dbReference type="NCBI Taxonomy" id="1262450"/>
    <lineage>
        <taxon>Eukaryota</taxon>
        <taxon>Fungi</taxon>
        <taxon>Dikarya</taxon>
        <taxon>Ascomycota</taxon>
        <taxon>Pezizomycotina</taxon>
        <taxon>Sordariomycetes</taxon>
        <taxon>Sordariomycetidae</taxon>
        <taxon>Ophiostomatales</taxon>
        <taxon>Ophiostomataceae</taxon>
        <taxon>Ophiostoma</taxon>
    </lineage>
</organism>
<dbReference type="eggNOG" id="KOG0725">
    <property type="taxonomic scope" value="Eukaryota"/>
</dbReference>
<feature type="compositionally biased region" description="Polar residues" evidence="4">
    <location>
        <begin position="336"/>
        <end position="348"/>
    </location>
</feature>
<dbReference type="PANTHER" id="PTHR43477:SF1">
    <property type="entry name" value="DIHYDROANTICAPSIN 7-DEHYDROGENASE"/>
    <property type="match status" value="1"/>
</dbReference>
<proteinExistence type="inferred from homology"/>
<dbReference type="HOGENOM" id="CLU_010194_15_0_1"/>
<dbReference type="STRING" id="1262450.S3C2B0"/>
<dbReference type="Gene3D" id="3.40.50.720">
    <property type="entry name" value="NAD(P)-binding Rossmann-like Domain"/>
    <property type="match status" value="1"/>
</dbReference>
<evidence type="ECO:0000256" key="2">
    <source>
        <dbReference type="ARBA" id="ARBA00022857"/>
    </source>
</evidence>
<keyword evidence="5" id="KW-0472">Membrane</keyword>
<feature type="region of interest" description="Disordered" evidence="4">
    <location>
        <begin position="336"/>
        <end position="362"/>
    </location>
</feature>
<evidence type="ECO:0000313" key="6">
    <source>
        <dbReference type="EMBL" id="EPE06902.1"/>
    </source>
</evidence>
<dbReference type="InterPro" id="IPR036291">
    <property type="entry name" value="NAD(P)-bd_dom_sf"/>
</dbReference>
<dbReference type="VEuPathDB" id="FungiDB:F503_03329"/>
<dbReference type="Proteomes" id="UP000016923">
    <property type="component" value="Unassembled WGS sequence"/>
</dbReference>
<evidence type="ECO:0000313" key="7">
    <source>
        <dbReference type="Proteomes" id="UP000016923"/>
    </source>
</evidence>
<dbReference type="Pfam" id="PF23441">
    <property type="entry name" value="SDR"/>
    <property type="match status" value="1"/>
</dbReference>
<dbReference type="AlphaFoldDB" id="S3C2B0"/>
<dbReference type="PRINTS" id="PR00081">
    <property type="entry name" value="GDHRDH"/>
</dbReference>
<keyword evidence="2" id="KW-0521">NADP</keyword>
<keyword evidence="5" id="KW-0812">Transmembrane</keyword>
<keyword evidence="5" id="KW-1133">Transmembrane helix</keyword>
<evidence type="ECO:0000256" key="5">
    <source>
        <dbReference type="SAM" id="Phobius"/>
    </source>
</evidence>
<keyword evidence="3" id="KW-0560">Oxidoreductase</keyword>
<dbReference type="GO" id="GO:0016491">
    <property type="term" value="F:oxidoreductase activity"/>
    <property type="evidence" value="ECO:0007669"/>
    <property type="project" value="UniProtKB-KW"/>
</dbReference>
<evidence type="ECO:0000256" key="1">
    <source>
        <dbReference type="ARBA" id="ARBA00006484"/>
    </source>
</evidence>
<gene>
    <name evidence="6" type="ORF">F503_03329</name>
</gene>
<dbReference type="InterPro" id="IPR002347">
    <property type="entry name" value="SDR_fam"/>
</dbReference>
<accession>S3C2B0</accession>
<dbReference type="SUPFAM" id="SSF51735">
    <property type="entry name" value="NAD(P)-binding Rossmann-fold domains"/>
    <property type="match status" value="1"/>
</dbReference>
<protein>
    <submittedName>
        <fullName evidence="6">Short chain dehydrogenase</fullName>
    </submittedName>
</protein>